<dbReference type="InterPro" id="IPR036397">
    <property type="entry name" value="RNaseH_sf"/>
</dbReference>
<feature type="non-terminal residue" evidence="1">
    <location>
        <position position="88"/>
    </location>
</feature>
<dbReference type="GO" id="GO:0003676">
    <property type="term" value="F:nucleic acid binding"/>
    <property type="evidence" value="ECO:0007669"/>
    <property type="project" value="InterPro"/>
</dbReference>
<protein>
    <submittedName>
        <fullName evidence="1">TCB1 transposase</fullName>
    </submittedName>
</protein>
<evidence type="ECO:0000313" key="2">
    <source>
        <dbReference type="Proteomes" id="UP000886611"/>
    </source>
</evidence>
<dbReference type="PROSITE" id="PS51257">
    <property type="entry name" value="PROKAR_LIPOPROTEIN"/>
    <property type="match status" value="1"/>
</dbReference>
<dbReference type="Gene3D" id="3.30.420.10">
    <property type="entry name" value="Ribonuclease H-like superfamily/Ribonuclease H"/>
    <property type="match status" value="1"/>
</dbReference>
<comment type="caution">
    <text evidence="1">The sequence shown here is derived from an EMBL/GenBank/DDBJ whole genome shotgun (WGS) entry which is preliminary data.</text>
</comment>
<dbReference type="Proteomes" id="UP000886611">
    <property type="component" value="Unassembled WGS sequence"/>
</dbReference>
<accession>A0A8X7WV51</accession>
<reference evidence="1 2" key="1">
    <citation type="journal article" date="2021" name="Cell">
        <title>Tracing the genetic footprints of vertebrate landing in non-teleost ray-finned fishes.</title>
        <authorList>
            <person name="Bi X."/>
            <person name="Wang K."/>
            <person name="Yang L."/>
            <person name="Pan H."/>
            <person name="Jiang H."/>
            <person name="Wei Q."/>
            <person name="Fang M."/>
            <person name="Yu H."/>
            <person name="Zhu C."/>
            <person name="Cai Y."/>
            <person name="He Y."/>
            <person name="Gan X."/>
            <person name="Zeng H."/>
            <person name="Yu D."/>
            <person name="Zhu Y."/>
            <person name="Jiang H."/>
            <person name="Qiu Q."/>
            <person name="Yang H."/>
            <person name="Zhang Y.E."/>
            <person name="Wang W."/>
            <person name="Zhu M."/>
            <person name="He S."/>
            <person name="Zhang G."/>
        </authorList>
    </citation>
    <scope>NUCLEOTIDE SEQUENCE [LARGE SCALE GENOMIC DNA]</scope>
    <source>
        <strain evidence="1">Bchr_013</strain>
    </source>
</reference>
<sequence length="88" mass="9749">MVEARLCCGGSLMFSGCFAVSGMGGLESVQVTMKSQDFQDILERNILPSARKLSLSWRSWTLQQDDEPKHSAKSTQELSRTNHGTTLK</sequence>
<dbReference type="EMBL" id="JAATIS010008602">
    <property type="protein sequence ID" value="KAG2456997.1"/>
    <property type="molecule type" value="Genomic_DNA"/>
</dbReference>
<gene>
    <name evidence="1" type="primary">Tcb1_65</name>
    <name evidence="1" type="ORF">GTO96_0013953</name>
</gene>
<feature type="non-terminal residue" evidence="1">
    <location>
        <position position="1"/>
    </location>
</feature>
<organism evidence="1 2">
    <name type="scientific">Polypterus senegalus</name>
    <name type="common">Senegal bichir</name>
    <dbReference type="NCBI Taxonomy" id="55291"/>
    <lineage>
        <taxon>Eukaryota</taxon>
        <taxon>Metazoa</taxon>
        <taxon>Chordata</taxon>
        <taxon>Craniata</taxon>
        <taxon>Vertebrata</taxon>
        <taxon>Euteleostomi</taxon>
        <taxon>Actinopterygii</taxon>
        <taxon>Polypteriformes</taxon>
        <taxon>Polypteridae</taxon>
        <taxon>Polypterus</taxon>
    </lineage>
</organism>
<evidence type="ECO:0000313" key="1">
    <source>
        <dbReference type="EMBL" id="KAG2456997.1"/>
    </source>
</evidence>
<proteinExistence type="predicted"/>
<dbReference type="AlphaFoldDB" id="A0A8X7WV51"/>
<keyword evidence="2" id="KW-1185">Reference proteome</keyword>
<name>A0A8X7WV51_POLSE</name>